<proteinExistence type="predicted"/>
<comment type="caution">
    <text evidence="1">The sequence shown here is derived from an EMBL/GenBank/DDBJ whole genome shotgun (WGS) entry which is preliminary data.</text>
</comment>
<evidence type="ECO:0000313" key="2">
    <source>
        <dbReference type="Proteomes" id="UP001497535"/>
    </source>
</evidence>
<dbReference type="Proteomes" id="UP001497535">
    <property type="component" value="Unassembled WGS sequence"/>
</dbReference>
<dbReference type="EMBL" id="CAVMJV010000016">
    <property type="protein sequence ID" value="CAK5055274.1"/>
    <property type="molecule type" value="Genomic_DNA"/>
</dbReference>
<keyword evidence="2" id="KW-1185">Reference proteome</keyword>
<accession>A0ACB0YNE7</accession>
<reference evidence="1" key="1">
    <citation type="submission" date="2023-11" db="EMBL/GenBank/DDBJ databases">
        <authorList>
            <person name="Poullet M."/>
        </authorList>
    </citation>
    <scope>NUCLEOTIDE SEQUENCE</scope>
    <source>
        <strain evidence="1">E1834</strain>
    </source>
</reference>
<evidence type="ECO:0000313" key="1">
    <source>
        <dbReference type="EMBL" id="CAK5055274.1"/>
    </source>
</evidence>
<protein>
    <submittedName>
        <fullName evidence="1">Uncharacterized protein</fullName>
    </submittedName>
</protein>
<organism evidence="1 2">
    <name type="scientific">Meloidogyne enterolobii</name>
    <name type="common">Root-knot nematode worm</name>
    <name type="synonym">Meloidogyne mayaguensis</name>
    <dbReference type="NCBI Taxonomy" id="390850"/>
    <lineage>
        <taxon>Eukaryota</taxon>
        <taxon>Metazoa</taxon>
        <taxon>Ecdysozoa</taxon>
        <taxon>Nematoda</taxon>
        <taxon>Chromadorea</taxon>
        <taxon>Rhabditida</taxon>
        <taxon>Tylenchina</taxon>
        <taxon>Tylenchomorpha</taxon>
        <taxon>Tylenchoidea</taxon>
        <taxon>Meloidogynidae</taxon>
        <taxon>Meloidogyninae</taxon>
        <taxon>Meloidogyne</taxon>
    </lineage>
</organism>
<gene>
    <name evidence="1" type="ORF">MENTE1834_LOCUS14594</name>
</gene>
<name>A0ACB0YNE7_MELEN</name>
<sequence>MLKARQEDDVRRRQKLKRKWQGPDESPLIALKKVKPVTKKQSARAGREWMLRLIKAKRNEANNKTFKPSLW</sequence>